<feature type="non-terminal residue" evidence="2">
    <location>
        <position position="1"/>
    </location>
</feature>
<reference evidence="2 3" key="1">
    <citation type="submission" date="2018-03" db="EMBL/GenBank/DDBJ databases">
        <title>Genomic Encyclopedia of Archaeal and Bacterial Type Strains, Phase II (KMG-II): from individual species to whole genera.</title>
        <authorList>
            <person name="Goeker M."/>
        </authorList>
    </citation>
    <scope>NUCLEOTIDE SEQUENCE [LARGE SCALE GENOMIC DNA]</scope>
    <source>
        <strain evidence="2 3">DSM 100673</strain>
    </source>
</reference>
<dbReference type="AlphaFoldDB" id="A0A2P8F479"/>
<keyword evidence="3" id="KW-1185">Reference proteome</keyword>
<sequence>NIERAKVDDFYAARDGTTPTLPWTSIAPPFTIADQADLVVLDANGIEVQRYAIGVEAEELSWQGTTDAGGTFPDGLYEFQVESFANGQSLGIAQAHVYTHVNEVQSSPYGTSLIGPGGVEVLSSHVISLRTPE</sequence>
<dbReference type="EMBL" id="PYGJ01000022">
    <property type="protein sequence ID" value="PSL16549.1"/>
    <property type="molecule type" value="Genomic_DNA"/>
</dbReference>
<evidence type="ECO:0000313" key="3">
    <source>
        <dbReference type="Proteomes" id="UP000240418"/>
    </source>
</evidence>
<organism evidence="2 3">
    <name type="scientific">Shimia abyssi</name>
    <dbReference type="NCBI Taxonomy" id="1662395"/>
    <lineage>
        <taxon>Bacteria</taxon>
        <taxon>Pseudomonadati</taxon>
        <taxon>Pseudomonadota</taxon>
        <taxon>Alphaproteobacteria</taxon>
        <taxon>Rhodobacterales</taxon>
        <taxon>Roseobacteraceae</taxon>
    </lineage>
</organism>
<accession>A0A2P8F479</accession>
<gene>
    <name evidence="2" type="ORF">CLV88_1221</name>
</gene>
<comment type="caution">
    <text evidence="2">The sequence shown here is derived from an EMBL/GenBank/DDBJ whole genome shotgun (WGS) entry which is preliminary data.</text>
</comment>
<evidence type="ECO:0000259" key="1">
    <source>
        <dbReference type="Pfam" id="PF13860"/>
    </source>
</evidence>
<protein>
    <submittedName>
        <fullName evidence="2">FlgD-like protein</fullName>
    </submittedName>
</protein>
<feature type="domain" description="FlgD/Vpr Ig-like" evidence="1">
    <location>
        <begin position="33"/>
        <end position="83"/>
    </location>
</feature>
<dbReference type="Proteomes" id="UP000240418">
    <property type="component" value="Unassembled WGS sequence"/>
</dbReference>
<name>A0A2P8F479_9RHOB</name>
<evidence type="ECO:0000313" key="2">
    <source>
        <dbReference type="EMBL" id="PSL16549.1"/>
    </source>
</evidence>
<dbReference type="InterPro" id="IPR025965">
    <property type="entry name" value="FlgD/Vpr_Ig-like"/>
</dbReference>
<dbReference type="RefSeq" id="WP_279338371.1">
    <property type="nucleotide sequence ID" value="NZ_PYGJ01000022.1"/>
</dbReference>
<proteinExistence type="predicted"/>
<dbReference type="Pfam" id="PF13860">
    <property type="entry name" value="FlgD_ig"/>
    <property type="match status" value="1"/>
</dbReference>